<name>A0A2K1R175_9PEZI</name>
<organism evidence="1 2">
    <name type="scientific">Sphaceloma murrayae</name>
    <dbReference type="NCBI Taxonomy" id="2082308"/>
    <lineage>
        <taxon>Eukaryota</taxon>
        <taxon>Fungi</taxon>
        <taxon>Dikarya</taxon>
        <taxon>Ascomycota</taxon>
        <taxon>Pezizomycotina</taxon>
        <taxon>Dothideomycetes</taxon>
        <taxon>Dothideomycetidae</taxon>
        <taxon>Myriangiales</taxon>
        <taxon>Elsinoaceae</taxon>
        <taxon>Sphaceloma</taxon>
    </lineage>
</organism>
<dbReference type="STRING" id="2082308.A0A2K1R175"/>
<comment type="caution">
    <text evidence="1">The sequence shown here is derived from an EMBL/GenBank/DDBJ whole genome shotgun (WGS) entry which is preliminary data.</text>
</comment>
<dbReference type="InParanoid" id="A0A2K1R175"/>
<protein>
    <submittedName>
        <fullName evidence="1">Uncharacterized protein</fullName>
    </submittedName>
</protein>
<evidence type="ECO:0000313" key="2">
    <source>
        <dbReference type="Proteomes" id="UP000243797"/>
    </source>
</evidence>
<dbReference type="AlphaFoldDB" id="A0A2K1R175"/>
<dbReference type="Proteomes" id="UP000243797">
    <property type="component" value="Unassembled WGS sequence"/>
</dbReference>
<keyword evidence="2" id="KW-1185">Reference proteome</keyword>
<accession>A0A2K1R175</accession>
<dbReference type="OrthoDB" id="10506100at2759"/>
<reference evidence="1 2" key="1">
    <citation type="submission" date="2017-06" db="EMBL/GenBank/DDBJ databases">
        <title>Draft genome sequence of a variant of Elsinoe murrayae.</title>
        <authorList>
            <person name="Cheng Q."/>
        </authorList>
    </citation>
    <scope>NUCLEOTIDE SEQUENCE [LARGE SCALE GENOMIC DNA]</scope>
    <source>
        <strain evidence="1 2">CQ-2017a</strain>
    </source>
</reference>
<sequence>MSDADHGTEGPRRPKEVQFPVHVVNSQDWTDADNRMSFIELFRILPDAHIKFVMNGRHINFKYAVSLLESLLFSPDELRSKQIYPRVFSNQFKSILMDLVGNGEPFPMAVRKIFVGRPSIPPPLVESLQSQHRGWFKHSFDSYKTHTDTQHDTRILMGIFRAQAVLAFDEYMIPRSRYSFYERKETLAEIDDTPIGFHGHRMEIAYMMSPAELDDLFAGEEALSRLYEVEGLGPVTPEEVSEAKRTFSRLLGKYKADDQGLKELENEPVYHCACNDYFKNTIRQQLWRGIFTSHLHRLEEQIVNTENAYGSASGLQDWSAFVTAIGNDRSAWHLGASLVDYRAYLAEPRRGHVVFAAGQYGAIDGQGTNNVFVNQYNIEICPTAALALFEVTGQSLVPPMYILPTEGAKSGGKAWTNRFSFDVPRRWETFRNILEGKAKLMLNHINKFAVVKSPTGVEPEPLFDAISALYFCMILHKHYPEQTRLGIEPFPLPQASPVVIERIGKRLALKKATRSKVHAFHVPPMTSTDRHTSLATCADSSDCDSPSTIRNATGTSGIPRSGSVPEYVSYILEWQASVEDRFWHTQNAIFDPTSILEAKFRSPLDEPWIDVRTTQAETFDT</sequence>
<dbReference type="EMBL" id="NKHZ01000015">
    <property type="protein sequence ID" value="PNS21039.1"/>
    <property type="molecule type" value="Genomic_DNA"/>
</dbReference>
<gene>
    <name evidence="1" type="ORF">CAC42_3376</name>
</gene>
<proteinExistence type="predicted"/>
<evidence type="ECO:0000313" key="1">
    <source>
        <dbReference type="EMBL" id="PNS21039.1"/>
    </source>
</evidence>